<dbReference type="EMBL" id="CADCWE010000271">
    <property type="protein sequence ID" value="CAA9566567.1"/>
    <property type="molecule type" value="Genomic_DNA"/>
</dbReference>
<name>A0A6J4V306_9BACT</name>
<evidence type="ECO:0000259" key="8">
    <source>
        <dbReference type="PROSITE" id="PS50850"/>
    </source>
</evidence>
<feature type="transmembrane region" description="Helical" evidence="7">
    <location>
        <begin position="309"/>
        <end position="327"/>
    </location>
</feature>
<sequence length="417" mass="42816">MATAMAKVKLRAADRRTRRRGLTVLLLDTFLMWGGFFMVVPLISVHFVDGLGWAAGSVGLVLAVRQLTQQGFAAVGGVLADRWGAKGPICAGLLVRGIGFGSMAWADSLAVLFLTVAVSAIGGALFEAPKSAAIAALTEQATRARFYALAGVVAGLGLTIGPLVGSFLLGVGFDAVALTAGGCFALTATVTFLFLPPVRVASGEGTLFAGVGLALRDRSFLGFNILLMGYWFLWVQMVISIPLVATAIAGTGRAVSWVYAVNAGLSILLQYPMLRLGERWLRPMPILIIGVGLMGLGLAGIAVAGSLAGLLGCVAAFSIGSLLASPTQQTVSAELANPVALGSYFAVGSLALAIGGGLGNYAGGLLYEVGHSLSRPELPWLVFGGVGAATTAGLVVFHRRRERSERARSSAPIAAAG</sequence>
<accession>A0A6J4V306</accession>
<evidence type="ECO:0000256" key="6">
    <source>
        <dbReference type="ARBA" id="ARBA00023136"/>
    </source>
</evidence>
<organism evidence="9">
    <name type="scientific">uncultured Thermomicrobiales bacterium</name>
    <dbReference type="NCBI Taxonomy" id="1645740"/>
    <lineage>
        <taxon>Bacteria</taxon>
        <taxon>Pseudomonadati</taxon>
        <taxon>Thermomicrobiota</taxon>
        <taxon>Thermomicrobia</taxon>
        <taxon>Thermomicrobiales</taxon>
        <taxon>environmental samples</taxon>
    </lineage>
</organism>
<gene>
    <name evidence="9" type="ORF">AVDCRST_MAG73-4237</name>
</gene>
<dbReference type="PANTHER" id="PTHR23517">
    <property type="entry name" value="RESISTANCE PROTEIN MDTM, PUTATIVE-RELATED-RELATED"/>
    <property type="match status" value="1"/>
</dbReference>
<proteinExistence type="predicted"/>
<feature type="transmembrane region" description="Helical" evidence="7">
    <location>
        <begin position="286"/>
        <end position="303"/>
    </location>
</feature>
<feature type="transmembrane region" description="Helical" evidence="7">
    <location>
        <begin position="378"/>
        <end position="397"/>
    </location>
</feature>
<dbReference type="InterPro" id="IPR011701">
    <property type="entry name" value="MFS"/>
</dbReference>
<evidence type="ECO:0000313" key="9">
    <source>
        <dbReference type="EMBL" id="CAA9566567.1"/>
    </source>
</evidence>
<dbReference type="PANTHER" id="PTHR23517:SF2">
    <property type="entry name" value="MULTIDRUG RESISTANCE PROTEIN MDTH"/>
    <property type="match status" value="1"/>
</dbReference>
<evidence type="ECO:0000256" key="2">
    <source>
        <dbReference type="ARBA" id="ARBA00022448"/>
    </source>
</evidence>
<dbReference type="Gene3D" id="1.20.1250.20">
    <property type="entry name" value="MFS general substrate transporter like domains"/>
    <property type="match status" value="2"/>
</dbReference>
<evidence type="ECO:0000256" key="1">
    <source>
        <dbReference type="ARBA" id="ARBA00004651"/>
    </source>
</evidence>
<feature type="domain" description="Major facilitator superfamily (MFS) profile" evidence="8">
    <location>
        <begin position="21"/>
        <end position="402"/>
    </location>
</feature>
<evidence type="ECO:0000256" key="4">
    <source>
        <dbReference type="ARBA" id="ARBA00022692"/>
    </source>
</evidence>
<protein>
    <submittedName>
        <fullName evidence="9">MFS superfamily export protein YceL</fullName>
    </submittedName>
</protein>
<evidence type="ECO:0000256" key="5">
    <source>
        <dbReference type="ARBA" id="ARBA00022989"/>
    </source>
</evidence>
<keyword evidence="6 7" id="KW-0472">Membrane</keyword>
<evidence type="ECO:0000256" key="3">
    <source>
        <dbReference type="ARBA" id="ARBA00022475"/>
    </source>
</evidence>
<dbReference type="InterPro" id="IPR050171">
    <property type="entry name" value="MFS_Transporters"/>
</dbReference>
<dbReference type="InterPro" id="IPR020846">
    <property type="entry name" value="MFS_dom"/>
</dbReference>
<feature type="transmembrane region" description="Helical" evidence="7">
    <location>
        <begin position="339"/>
        <end position="358"/>
    </location>
</feature>
<dbReference type="PROSITE" id="PS50850">
    <property type="entry name" value="MFS"/>
    <property type="match status" value="1"/>
</dbReference>
<feature type="transmembrane region" description="Helical" evidence="7">
    <location>
        <begin position="225"/>
        <end position="248"/>
    </location>
</feature>
<dbReference type="InterPro" id="IPR036259">
    <property type="entry name" value="MFS_trans_sf"/>
</dbReference>
<dbReference type="GO" id="GO:0005886">
    <property type="term" value="C:plasma membrane"/>
    <property type="evidence" value="ECO:0007669"/>
    <property type="project" value="UniProtKB-SubCell"/>
</dbReference>
<keyword evidence="5 7" id="KW-1133">Transmembrane helix</keyword>
<feature type="transmembrane region" description="Helical" evidence="7">
    <location>
        <begin position="254"/>
        <end position="274"/>
    </location>
</feature>
<dbReference type="GO" id="GO:0022857">
    <property type="term" value="F:transmembrane transporter activity"/>
    <property type="evidence" value="ECO:0007669"/>
    <property type="project" value="InterPro"/>
</dbReference>
<feature type="transmembrane region" description="Helical" evidence="7">
    <location>
        <begin position="103"/>
        <end position="126"/>
    </location>
</feature>
<keyword evidence="3" id="KW-1003">Cell membrane</keyword>
<feature type="transmembrane region" description="Helical" evidence="7">
    <location>
        <begin position="175"/>
        <end position="195"/>
    </location>
</feature>
<dbReference type="AlphaFoldDB" id="A0A6J4V306"/>
<dbReference type="SUPFAM" id="SSF103473">
    <property type="entry name" value="MFS general substrate transporter"/>
    <property type="match status" value="1"/>
</dbReference>
<keyword evidence="4 7" id="KW-0812">Transmembrane</keyword>
<keyword evidence="2" id="KW-0813">Transport</keyword>
<comment type="subcellular location">
    <subcellularLocation>
        <location evidence="1">Cell membrane</location>
        <topology evidence="1">Multi-pass membrane protein</topology>
    </subcellularLocation>
</comment>
<dbReference type="Pfam" id="PF07690">
    <property type="entry name" value="MFS_1"/>
    <property type="match status" value="1"/>
</dbReference>
<feature type="transmembrane region" description="Helical" evidence="7">
    <location>
        <begin position="21"/>
        <end position="43"/>
    </location>
</feature>
<evidence type="ECO:0000256" key="7">
    <source>
        <dbReference type="SAM" id="Phobius"/>
    </source>
</evidence>
<feature type="transmembrane region" description="Helical" evidence="7">
    <location>
        <begin position="146"/>
        <end position="169"/>
    </location>
</feature>
<reference evidence="9" key="1">
    <citation type="submission" date="2020-02" db="EMBL/GenBank/DDBJ databases">
        <authorList>
            <person name="Meier V. D."/>
        </authorList>
    </citation>
    <scope>NUCLEOTIDE SEQUENCE</scope>
    <source>
        <strain evidence="9">AVDCRST_MAG73</strain>
    </source>
</reference>